<accession>A0A1C3H4I2</accession>
<protein>
    <submittedName>
        <fullName evidence="7">Amino acid ABC transporter, periplasmic amino acid-binding protein</fullName>
    </submittedName>
</protein>
<feature type="domain" description="Solute-binding protein family 3/N-terminal" evidence="6">
    <location>
        <begin position="32"/>
        <end position="254"/>
    </location>
</feature>
<dbReference type="Pfam" id="PF00497">
    <property type="entry name" value="SBP_bac_3"/>
    <property type="match status" value="1"/>
</dbReference>
<dbReference type="GO" id="GO:0030313">
    <property type="term" value="C:cell envelope"/>
    <property type="evidence" value="ECO:0007669"/>
    <property type="project" value="UniProtKB-SubCell"/>
</dbReference>
<reference evidence="8" key="1">
    <citation type="submission" date="2016-04" db="EMBL/GenBank/DDBJ databases">
        <authorList>
            <person name="Tagini F."/>
        </authorList>
    </citation>
    <scope>NUCLEOTIDE SEQUENCE [LARGE SCALE GENOMIC DNA]</scope>
    <source>
        <strain evidence="8">CHUV0807</strain>
    </source>
</reference>
<dbReference type="SMART" id="SM00062">
    <property type="entry name" value="PBPb"/>
    <property type="match status" value="1"/>
</dbReference>
<dbReference type="AlphaFoldDB" id="A0A1C3H4I2"/>
<dbReference type="Proteomes" id="UP000190837">
    <property type="component" value="Unassembled WGS sequence"/>
</dbReference>
<feature type="chain" id="PRO_5008674849" evidence="5">
    <location>
        <begin position="20"/>
        <end position="261"/>
    </location>
</feature>
<comment type="similarity">
    <text evidence="2 4">Belongs to the bacterial solute-binding protein 3 family.</text>
</comment>
<evidence type="ECO:0000313" key="7">
    <source>
        <dbReference type="EMBL" id="SAM64838.1"/>
    </source>
</evidence>
<evidence type="ECO:0000259" key="6">
    <source>
        <dbReference type="SMART" id="SM00062"/>
    </source>
</evidence>
<dbReference type="PANTHER" id="PTHR35936">
    <property type="entry name" value="MEMBRANE-BOUND LYTIC MUREIN TRANSGLYCOSYLASE F"/>
    <property type="match status" value="1"/>
</dbReference>
<keyword evidence="3 5" id="KW-0732">Signal</keyword>
<dbReference type="SUPFAM" id="SSF53850">
    <property type="entry name" value="Periplasmic binding protein-like II"/>
    <property type="match status" value="1"/>
</dbReference>
<evidence type="ECO:0000256" key="1">
    <source>
        <dbReference type="ARBA" id="ARBA00004196"/>
    </source>
</evidence>
<sequence>MFKPLLLAALAAVSFSAQATESLLTRIQNHGTIVVGTDGAYPPFNFHDASGKLTGYDIEVTRAIAEKLGITVDFQETLWDGMLAGLKAGRFDAVANQVTLGTPERRAAFAGAIPYSWTGAMVLTRKDDDRVHDVADLKGLKAAQTLNSNHAYRAEAAGAVLVPVESLPQALTLVQQGRADFTLHDSLSMLDYLKRTPDSGLKVAWEAPRAEWEPSGLIVAKENEAALAPIDAALKELQADGTLKRLSEQFFGADVSVRDAK</sequence>
<dbReference type="InterPro" id="IPR018313">
    <property type="entry name" value="SBP_3_CS"/>
</dbReference>
<evidence type="ECO:0000256" key="4">
    <source>
        <dbReference type="RuleBase" id="RU003744"/>
    </source>
</evidence>
<organism evidence="7 8">
    <name type="scientific">Cardiobacterium hominis</name>
    <dbReference type="NCBI Taxonomy" id="2718"/>
    <lineage>
        <taxon>Bacteria</taxon>
        <taxon>Pseudomonadati</taxon>
        <taxon>Pseudomonadota</taxon>
        <taxon>Gammaproteobacteria</taxon>
        <taxon>Cardiobacteriales</taxon>
        <taxon>Cardiobacteriaceae</taxon>
        <taxon>Cardiobacterium</taxon>
    </lineage>
</organism>
<dbReference type="RefSeq" id="WP_079540590.1">
    <property type="nucleotide sequence ID" value="NZ_CAUQZP010000007.1"/>
</dbReference>
<evidence type="ECO:0000313" key="8">
    <source>
        <dbReference type="Proteomes" id="UP000190837"/>
    </source>
</evidence>
<dbReference type="PANTHER" id="PTHR35936:SF35">
    <property type="entry name" value="L-CYSTINE-BINDING PROTEIN TCYJ"/>
    <property type="match status" value="1"/>
</dbReference>
<evidence type="ECO:0000256" key="2">
    <source>
        <dbReference type="ARBA" id="ARBA00010333"/>
    </source>
</evidence>
<dbReference type="InterPro" id="IPR001638">
    <property type="entry name" value="Solute-binding_3/MltF_N"/>
</dbReference>
<gene>
    <name evidence="7" type="ORF">CHUV0807_1281</name>
</gene>
<evidence type="ECO:0000256" key="5">
    <source>
        <dbReference type="SAM" id="SignalP"/>
    </source>
</evidence>
<dbReference type="Gene3D" id="3.40.190.10">
    <property type="entry name" value="Periplasmic binding protein-like II"/>
    <property type="match status" value="2"/>
</dbReference>
<proteinExistence type="inferred from homology"/>
<dbReference type="PROSITE" id="PS01039">
    <property type="entry name" value="SBP_BACTERIAL_3"/>
    <property type="match status" value="1"/>
</dbReference>
<feature type="signal peptide" evidence="5">
    <location>
        <begin position="1"/>
        <end position="19"/>
    </location>
</feature>
<comment type="subcellular location">
    <subcellularLocation>
        <location evidence="1">Cell envelope</location>
    </subcellularLocation>
</comment>
<evidence type="ECO:0000256" key="3">
    <source>
        <dbReference type="ARBA" id="ARBA00022729"/>
    </source>
</evidence>
<dbReference type="EMBL" id="FKLO01000046">
    <property type="protein sequence ID" value="SAM64838.1"/>
    <property type="molecule type" value="Genomic_DNA"/>
</dbReference>
<name>A0A1C3H4I2_9GAMM</name>